<proteinExistence type="predicted"/>
<evidence type="ECO:0000313" key="2">
    <source>
        <dbReference type="Proteomes" id="UP001229346"/>
    </source>
</evidence>
<gene>
    <name evidence="1" type="ORF">J2T15_002004</name>
</gene>
<sequence length="141" mass="16411">MAKQSVDWIQVEFYGNYPFGHYTIRYQPDGGMEYACEGMDLPILLPNGHRWIASRLVYQNLAKVLVSRPWEQEVDPSIKTEMVCDGWTDTLCWSIEGKNEEHSFRIGLGRASLLKIMERLKRFAKDEEKNLPHPIVHIPHP</sequence>
<dbReference type="EMBL" id="JAUSSU010000003">
    <property type="protein sequence ID" value="MDQ0112569.1"/>
    <property type="molecule type" value="Genomic_DNA"/>
</dbReference>
<keyword evidence="2" id="KW-1185">Reference proteome</keyword>
<dbReference type="RefSeq" id="WP_307203439.1">
    <property type="nucleotide sequence ID" value="NZ_JAUSSU010000003.1"/>
</dbReference>
<reference evidence="1 2" key="1">
    <citation type="submission" date="2023-07" db="EMBL/GenBank/DDBJ databases">
        <title>Sorghum-associated microbial communities from plants grown in Nebraska, USA.</title>
        <authorList>
            <person name="Schachtman D."/>
        </authorList>
    </citation>
    <scope>NUCLEOTIDE SEQUENCE [LARGE SCALE GENOMIC DNA]</scope>
    <source>
        <strain evidence="1 2">CC482</strain>
    </source>
</reference>
<protein>
    <submittedName>
        <fullName evidence="1">Uncharacterized protein</fullName>
    </submittedName>
</protein>
<dbReference type="Proteomes" id="UP001229346">
    <property type="component" value="Unassembled WGS sequence"/>
</dbReference>
<accession>A0ABT9U2P4</accession>
<comment type="caution">
    <text evidence="1">The sequence shown here is derived from an EMBL/GenBank/DDBJ whole genome shotgun (WGS) entry which is preliminary data.</text>
</comment>
<evidence type="ECO:0000313" key="1">
    <source>
        <dbReference type="EMBL" id="MDQ0112569.1"/>
    </source>
</evidence>
<name>A0ABT9U2P4_PAEHA</name>
<organism evidence="1 2">
    <name type="scientific">Paenibacillus harenae</name>
    <dbReference type="NCBI Taxonomy" id="306543"/>
    <lineage>
        <taxon>Bacteria</taxon>
        <taxon>Bacillati</taxon>
        <taxon>Bacillota</taxon>
        <taxon>Bacilli</taxon>
        <taxon>Bacillales</taxon>
        <taxon>Paenibacillaceae</taxon>
        <taxon>Paenibacillus</taxon>
    </lineage>
</organism>